<dbReference type="PROSITE" id="PS50240">
    <property type="entry name" value="TRYPSIN_DOM"/>
    <property type="match status" value="2"/>
</dbReference>
<keyword evidence="2 5" id="KW-0378">Hydrolase</keyword>
<evidence type="ECO:0000313" key="9">
    <source>
        <dbReference type="Proteomes" id="UP000606274"/>
    </source>
</evidence>
<reference evidence="8" key="1">
    <citation type="submission" date="2020-08" db="EMBL/GenBank/DDBJ databases">
        <title>Chromosome-level assembly of Southern catfish (Silurus meridionalis) provides insights into visual adaptation to the nocturnal and benthic lifestyles.</title>
        <authorList>
            <person name="Zhang Y."/>
            <person name="Wang D."/>
            <person name="Peng Z."/>
        </authorList>
    </citation>
    <scope>NUCLEOTIDE SEQUENCE</scope>
    <source>
        <strain evidence="8">SWU-2019-XX</strain>
        <tissue evidence="8">Muscle</tissue>
    </source>
</reference>
<dbReference type="SMART" id="SM00020">
    <property type="entry name" value="Tryp_SPc"/>
    <property type="match status" value="2"/>
</dbReference>
<evidence type="ECO:0000313" key="8">
    <source>
        <dbReference type="EMBL" id="KAF7693868.1"/>
    </source>
</evidence>
<keyword evidence="1 5" id="KW-0645">Protease</keyword>
<feature type="domain" description="Peptidase S1" evidence="7">
    <location>
        <begin position="70"/>
        <end position="300"/>
    </location>
</feature>
<organism evidence="8 9">
    <name type="scientific">Silurus meridionalis</name>
    <name type="common">Southern catfish</name>
    <name type="synonym">Silurus soldatovi meridionalis</name>
    <dbReference type="NCBI Taxonomy" id="175797"/>
    <lineage>
        <taxon>Eukaryota</taxon>
        <taxon>Metazoa</taxon>
        <taxon>Chordata</taxon>
        <taxon>Craniata</taxon>
        <taxon>Vertebrata</taxon>
        <taxon>Euteleostomi</taxon>
        <taxon>Actinopterygii</taxon>
        <taxon>Neopterygii</taxon>
        <taxon>Teleostei</taxon>
        <taxon>Ostariophysi</taxon>
        <taxon>Siluriformes</taxon>
        <taxon>Siluridae</taxon>
        <taxon>Silurus</taxon>
    </lineage>
</organism>
<dbReference type="PANTHER" id="PTHR24252">
    <property type="entry name" value="ACROSIN-RELATED"/>
    <property type="match status" value="1"/>
</dbReference>
<dbReference type="InterPro" id="IPR018114">
    <property type="entry name" value="TRYPSIN_HIS"/>
</dbReference>
<proteinExistence type="predicted"/>
<accession>A0A8T0AS37</accession>
<gene>
    <name evidence="8" type="ORF">HF521_007621</name>
</gene>
<feature type="chain" id="PRO_5035798223" description="Peptidase S1 domain-containing protein" evidence="6">
    <location>
        <begin position="27"/>
        <end position="584"/>
    </location>
</feature>
<keyword evidence="6" id="KW-0732">Signal</keyword>
<dbReference type="InterPro" id="IPR043504">
    <property type="entry name" value="Peptidase_S1_PA_chymotrypsin"/>
</dbReference>
<evidence type="ECO:0000256" key="3">
    <source>
        <dbReference type="ARBA" id="ARBA00022825"/>
    </source>
</evidence>
<dbReference type="InterPro" id="IPR001254">
    <property type="entry name" value="Trypsin_dom"/>
</dbReference>
<dbReference type="FunFam" id="2.40.10.10:FF:000118">
    <property type="entry name" value="Chymotrypsinogen A"/>
    <property type="match status" value="1"/>
</dbReference>
<dbReference type="InterPro" id="IPR001314">
    <property type="entry name" value="Peptidase_S1A"/>
</dbReference>
<dbReference type="Gene3D" id="2.40.10.10">
    <property type="entry name" value="Trypsin-like serine proteases"/>
    <property type="match status" value="2"/>
</dbReference>
<dbReference type="CDD" id="cd00190">
    <property type="entry name" value="Tryp_SPc"/>
    <property type="match status" value="2"/>
</dbReference>
<dbReference type="PROSITE" id="PS00135">
    <property type="entry name" value="TRYPSIN_SER"/>
    <property type="match status" value="1"/>
</dbReference>
<keyword evidence="3 5" id="KW-0720">Serine protease</keyword>
<evidence type="ECO:0000256" key="1">
    <source>
        <dbReference type="ARBA" id="ARBA00022670"/>
    </source>
</evidence>
<evidence type="ECO:0000256" key="5">
    <source>
        <dbReference type="RuleBase" id="RU363034"/>
    </source>
</evidence>
<dbReference type="GO" id="GO:0006508">
    <property type="term" value="P:proteolysis"/>
    <property type="evidence" value="ECO:0007669"/>
    <property type="project" value="UniProtKB-KW"/>
</dbReference>
<evidence type="ECO:0000256" key="2">
    <source>
        <dbReference type="ARBA" id="ARBA00022801"/>
    </source>
</evidence>
<dbReference type="InterPro" id="IPR033116">
    <property type="entry name" value="TRYPSIN_SER"/>
</dbReference>
<comment type="caution">
    <text evidence="8">The sequence shown here is derived from an EMBL/GenBank/DDBJ whole genome shotgun (WGS) entry which is preliminary data.</text>
</comment>
<keyword evidence="9" id="KW-1185">Reference proteome</keyword>
<dbReference type="SUPFAM" id="SSF50494">
    <property type="entry name" value="Trypsin-like serine proteases"/>
    <property type="match status" value="2"/>
</dbReference>
<sequence length="584" mass="63816">MMVILSRNVMFLVAFLVFMLLNCGNARRLFTLKNESLSSQDHNGTTNEKKLSAIAGVRTFTNVEEGEARVVGGREAWPHSWPWQVLLTFANIPACGGAVLDQYWIVSAAHCFRRYSQESYWAAKVGKHDLTNDTESCQQTAKVAKIITHVNYNSVTKENDIALLKLQTPLMFDECVRPIPVWSGDSALVNKCTVTGWGFTSESGPRADRLQEANVTILDSNSCIKLYGGLIYSSMVCAGEMAGGVDACQGDSGGPLSCFTGTRYEVAGLVSWGVGCARALKPGVYTRVTLYIQWINSTMDGQLGADYMFKDLTAKTQLAHPNVDTVKNCGKAEVEPCKLDQGYVGLKSSASGEMRLVNVTEACPHSWPWQVSLQSEGTHYCSGTLIDERWVLTARHCRAEAGDMVALGAHDLDSMEIQQVPIKEVYSQPYDGSFPPLHDLALIYLSVPAPLGSSVNPACIQDEDLTFDQSSFCVTTGWGYKRLSDLSPDILYQARVSPLPEQACWSGWGQVFSSTVLLCTQPAASSSCLGDAGAPLLCQKNGQYYLAGMMALGLKRCDQMKPAIFTSLSSFQSWITDIMENEGQ</sequence>
<keyword evidence="4" id="KW-1015">Disulfide bond</keyword>
<dbReference type="Proteomes" id="UP000606274">
    <property type="component" value="Unassembled WGS sequence"/>
</dbReference>
<name>A0A8T0AS37_SILME</name>
<dbReference type="InterPro" id="IPR009003">
    <property type="entry name" value="Peptidase_S1_PA"/>
</dbReference>
<dbReference type="PANTHER" id="PTHR24252:SF18">
    <property type="entry name" value="OVOCHYMASE 1"/>
    <property type="match status" value="1"/>
</dbReference>
<dbReference type="Pfam" id="PF00089">
    <property type="entry name" value="Trypsin"/>
    <property type="match status" value="2"/>
</dbReference>
<evidence type="ECO:0000256" key="6">
    <source>
        <dbReference type="SAM" id="SignalP"/>
    </source>
</evidence>
<protein>
    <recommendedName>
        <fullName evidence="7">Peptidase S1 domain-containing protein</fullName>
    </recommendedName>
</protein>
<evidence type="ECO:0000259" key="7">
    <source>
        <dbReference type="PROSITE" id="PS50240"/>
    </source>
</evidence>
<dbReference type="PROSITE" id="PS00134">
    <property type="entry name" value="TRYPSIN_HIS"/>
    <property type="match status" value="1"/>
</dbReference>
<dbReference type="PRINTS" id="PR00722">
    <property type="entry name" value="CHYMOTRYPSIN"/>
</dbReference>
<feature type="domain" description="Peptidase S1" evidence="7">
    <location>
        <begin position="356"/>
        <end position="580"/>
    </location>
</feature>
<dbReference type="EMBL" id="JABFDY010000018">
    <property type="protein sequence ID" value="KAF7693868.1"/>
    <property type="molecule type" value="Genomic_DNA"/>
</dbReference>
<dbReference type="AlphaFoldDB" id="A0A8T0AS37"/>
<feature type="signal peptide" evidence="6">
    <location>
        <begin position="1"/>
        <end position="26"/>
    </location>
</feature>
<dbReference type="GO" id="GO:0004252">
    <property type="term" value="F:serine-type endopeptidase activity"/>
    <property type="evidence" value="ECO:0007669"/>
    <property type="project" value="InterPro"/>
</dbReference>
<dbReference type="FunFam" id="2.40.10.10:FF:000003">
    <property type="entry name" value="Transmembrane serine protease 3"/>
    <property type="match status" value="1"/>
</dbReference>
<dbReference type="OrthoDB" id="546450at2759"/>
<evidence type="ECO:0000256" key="4">
    <source>
        <dbReference type="ARBA" id="ARBA00023157"/>
    </source>
</evidence>